<gene>
    <name evidence="2" type="ORF">FMAN_15484</name>
</gene>
<keyword evidence="3" id="KW-1185">Reference proteome</keyword>
<feature type="region of interest" description="Disordered" evidence="1">
    <location>
        <begin position="154"/>
        <end position="180"/>
    </location>
</feature>
<dbReference type="Proteomes" id="UP000184255">
    <property type="component" value="Unassembled WGS sequence"/>
</dbReference>
<evidence type="ECO:0000313" key="2">
    <source>
        <dbReference type="EMBL" id="CVL09320.1"/>
    </source>
</evidence>
<reference evidence="3" key="1">
    <citation type="journal article" date="2016" name="Genome Biol. Evol.">
        <title>Comparative 'omics' of the Fusarium fujikuroi species complex highlights differences in genetic potential and metabolite synthesis.</title>
        <authorList>
            <person name="Niehaus E.-M."/>
            <person name="Muensterkoetter M."/>
            <person name="Proctor R.H."/>
            <person name="Brown D.W."/>
            <person name="Sharon A."/>
            <person name="Idan Y."/>
            <person name="Oren-Young L."/>
            <person name="Sieber C.M."/>
            <person name="Novak O."/>
            <person name="Pencik A."/>
            <person name="Tarkowska D."/>
            <person name="Hromadova K."/>
            <person name="Freeman S."/>
            <person name="Maymon M."/>
            <person name="Elazar M."/>
            <person name="Youssef S.A."/>
            <person name="El-Shabrawy E.S.M."/>
            <person name="Shalaby A.B.A."/>
            <person name="Houterman P."/>
            <person name="Brock N.L."/>
            <person name="Burkhardt I."/>
            <person name="Tsavkelova E.A."/>
            <person name="Dickschat J.S."/>
            <person name="Galuszka P."/>
            <person name="Gueldener U."/>
            <person name="Tudzynski B."/>
        </authorList>
    </citation>
    <scope>NUCLEOTIDE SEQUENCE [LARGE SCALE GENOMIC DNA]</scope>
    <source>
        <strain evidence="3">MRC7560</strain>
    </source>
</reference>
<organism evidence="2 3">
    <name type="scientific">Fusarium mangiferae</name>
    <name type="common">Mango malformation disease fungus</name>
    <dbReference type="NCBI Taxonomy" id="192010"/>
    <lineage>
        <taxon>Eukaryota</taxon>
        <taxon>Fungi</taxon>
        <taxon>Dikarya</taxon>
        <taxon>Ascomycota</taxon>
        <taxon>Pezizomycotina</taxon>
        <taxon>Sordariomycetes</taxon>
        <taxon>Hypocreomycetidae</taxon>
        <taxon>Hypocreales</taxon>
        <taxon>Nectriaceae</taxon>
        <taxon>Fusarium</taxon>
        <taxon>Fusarium fujikuroi species complex</taxon>
    </lineage>
</organism>
<feature type="compositionally biased region" description="Polar residues" evidence="1">
    <location>
        <begin position="154"/>
        <end position="166"/>
    </location>
</feature>
<dbReference type="GeneID" id="65094724"/>
<dbReference type="EMBL" id="FCQH01000039">
    <property type="protein sequence ID" value="CVL09320.1"/>
    <property type="molecule type" value="Genomic_DNA"/>
</dbReference>
<comment type="caution">
    <text evidence="2">The sequence shown here is derived from an EMBL/GenBank/DDBJ whole genome shotgun (WGS) entry which is preliminary data.</text>
</comment>
<proteinExistence type="predicted"/>
<feature type="compositionally biased region" description="Basic and acidic residues" evidence="1">
    <location>
        <begin position="167"/>
        <end position="180"/>
    </location>
</feature>
<evidence type="ECO:0000313" key="3">
    <source>
        <dbReference type="Proteomes" id="UP000184255"/>
    </source>
</evidence>
<evidence type="ECO:0000256" key="1">
    <source>
        <dbReference type="SAM" id="MobiDB-lite"/>
    </source>
</evidence>
<dbReference type="AlphaFoldDB" id="A0A1L7UF91"/>
<sequence length="180" mass="20187">MVCMKFCNSSIENSIQLTLPQSHQQQLSAVPENSVVTTWQQPIVTQQQQQQQQQAYFVSRLAGELLVSRTDNMNLRHISRQSQEDAFCWHQEYERLLGEYWKVSEHNAALLGQVSRLKEQLRSARSRQGTQRARRDSGSAVVSTLKVEGASGTMSNAIVGSGTSEGIKQEVNAHLDGERS</sequence>
<dbReference type="RefSeq" id="XP_041691575.1">
    <property type="nucleotide sequence ID" value="XM_041826227.1"/>
</dbReference>
<protein>
    <submittedName>
        <fullName evidence="2">Uncharacterized protein</fullName>
    </submittedName>
</protein>
<dbReference type="VEuPathDB" id="FungiDB:FMAN_15484"/>
<accession>A0A1L7UF91</accession>
<name>A0A1L7UF91_FUSMA</name>